<proteinExistence type="predicted"/>
<name>A0A6M2DGA9_XENCH</name>
<evidence type="ECO:0000313" key="1">
    <source>
        <dbReference type="EMBL" id="NOV44680.1"/>
    </source>
</evidence>
<accession>A0A6M2DGA9</accession>
<protein>
    <submittedName>
        <fullName evidence="1">Putative product</fullName>
    </submittedName>
</protein>
<reference evidence="1" key="1">
    <citation type="submission" date="2020-03" db="EMBL/GenBank/DDBJ databases">
        <title>Transcriptomic Profiling of the Digestive Tract of the Rat Flea, Xenopsylla cheopis, Following Blood Feeding and Infection with Yersinia pestis.</title>
        <authorList>
            <person name="Bland D.M."/>
            <person name="Martens C.A."/>
            <person name="Virtaneva K."/>
            <person name="Kanakabandi K."/>
            <person name="Long D."/>
            <person name="Rosenke R."/>
            <person name="Saturday G.A."/>
            <person name="Hoyt F.H."/>
            <person name="Bruno D.P."/>
            <person name="Ribeiro J.M.C."/>
            <person name="Hinnebusch J."/>
        </authorList>
    </citation>
    <scope>NUCLEOTIDE SEQUENCE</scope>
</reference>
<sequence>MGIPSDDLTSKINAIKMRADLPGLSEAAQQCLQEQFNKVVALAQQVSDSLAACAGEQEEEVNAVLVELQAAIEKAGTAGLELAARFEQCLQLLPNLADFGVCVQGVIDDAAGPAQELATALQKAADALAALGAEVLECAKPVLEEANTTIQQVAQDAAHCFDL</sequence>
<dbReference type="EMBL" id="GIIL01000954">
    <property type="protein sequence ID" value="NOV44680.1"/>
    <property type="molecule type" value="Transcribed_RNA"/>
</dbReference>
<dbReference type="AlphaFoldDB" id="A0A6M2DGA9"/>
<organism evidence="1">
    <name type="scientific">Xenopsylla cheopis</name>
    <name type="common">Oriental rat flea</name>
    <name type="synonym">Pulex cheopis</name>
    <dbReference type="NCBI Taxonomy" id="163159"/>
    <lineage>
        <taxon>Eukaryota</taxon>
        <taxon>Metazoa</taxon>
        <taxon>Ecdysozoa</taxon>
        <taxon>Arthropoda</taxon>
        <taxon>Hexapoda</taxon>
        <taxon>Insecta</taxon>
        <taxon>Pterygota</taxon>
        <taxon>Neoptera</taxon>
        <taxon>Endopterygota</taxon>
        <taxon>Siphonaptera</taxon>
        <taxon>Pulicidae</taxon>
        <taxon>Xenopsyllinae</taxon>
        <taxon>Xenopsylla</taxon>
    </lineage>
</organism>